<dbReference type="PANTHER" id="PTHR43162">
    <property type="match status" value="1"/>
</dbReference>
<gene>
    <name evidence="2" type="ORF">GCM10014713_54270</name>
</gene>
<dbReference type="Pfam" id="PF05368">
    <property type="entry name" value="NmrA"/>
    <property type="match status" value="1"/>
</dbReference>
<name>A0A918HCB3_9ACTN</name>
<comment type="caution">
    <text evidence="2">The sequence shown here is derived from an EMBL/GenBank/DDBJ whole genome shotgun (WGS) entry which is preliminary data.</text>
</comment>
<dbReference type="Gene3D" id="3.90.25.10">
    <property type="entry name" value="UDP-galactose 4-epimerase, domain 1"/>
    <property type="match status" value="1"/>
</dbReference>
<reference evidence="2" key="2">
    <citation type="submission" date="2020-09" db="EMBL/GenBank/DDBJ databases">
        <authorList>
            <person name="Sun Q."/>
            <person name="Ohkuma M."/>
        </authorList>
    </citation>
    <scope>NUCLEOTIDE SEQUENCE</scope>
    <source>
        <strain evidence="2">JCM 3172</strain>
    </source>
</reference>
<dbReference type="PANTHER" id="PTHR43162:SF1">
    <property type="entry name" value="PRESTALK A DIFFERENTIATION PROTEIN A"/>
    <property type="match status" value="1"/>
</dbReference>
<dbReference type="InterPro" id="IPR036291">
    <property type="entry name" value="NAD(P)-bd_dom_sf"/>
</dbReference>
<proteinExistence type="predicted"/>
<feature type="domain" description="NmrA-like" evidence="1">
    <location>
        <begin position="3"/>
        <end position="266"/>
    </location>
</feature>
<protein>
    <submittedName>
        <fullName evidence="2">NAD(P)-dependent oxidoreductase</fullName>
    </submittedName>
</protein>
<reference evidence="2" key="1">
    <citation type="journal article" date="2014" name="Int. J. Syst. Evol. Microbiol.">
        <title>Complete genome sequence of Corynebacterium casei LMG S-19264T (=DSM 44701T), isolated from a smear-ripened cheese.</title>
        <authorList>
            <consortium name="US DOE Joint Genome Institute (JGI-PGF)"/>
            <person name="Walter F."/>
            <person name="Albersmeier A."/>
            <person name="Kalinowski J."/>
            <person name="Ruckert C."/>
        </authorList>
    </citation>
    <scope>NUCLEOTIDE SEQUENCE</scope>
    <source>
        <strain evidence="2">JCM 3172</strain>
    </source>
</reference>
<dbReference type="RefSeq" id="WP_189204183.1">
    <property type="nucleotide sequence ID" value="NZ_BMQQ01000026.1"/>
</dbReference>
<dbReference type="SUPFAM" id="SSF51735">
    <property type="entry name" value="NAD(P)-binding Rossmann-fold domains"/>
    <property type="match status" value="1"/>
</dbReference>
<dbReference type="Gene3D" id="3.40.50.720">
    <property type="entry name" value="NAD(P)-binding Rossmann-like Domain"/>
    <property type="match status" value="1"/>
</dbReference>
<dbReference type="Proteomes" id="UP000619486">
    <property type="component" value="Unassembled WGS sequence"/>
</dbReference>
<keyword evidence="3" id="KW-1185">Reference proteome</keyword>
<evidence type="ECO:0000313" key="3">
    <source>
        <dbReference type="Proteomes" id="UP000619486"/>
    </source>
</evidence>
<dbReference type="EMBL" id="BMQQ01000026">
    <property type="protein sequence ID" value="GGT53540.1"/>
    <property type="molecule type" value="Genomic_DNA"/>
</dbReference>
<dbReference type="InterPro" id="IPR051604">
    <property type="entry name" value="Ergot_Alk_Oxidoreductase"/>
</dbReference>
<evidence type="ECO:0000259" key="1">
    <source>
        <dbReference type="Pfam" id="PF05368"/>
    </source>
</evidence>
<evidence type="ECO:0000313" key="2">
    <source>
        <dbReference type="EMBL" id="GGT53540.1"/>
    </source>
</evidence>
<organism evidence="2 3">
    <name type="scientific">Streptomyces purpureus</name>
    <dbReference type="NCBI Taxonomy" id="1951"/>
    <lineage>
        <taxon>Bacteria</taxon>
        <taxon>Bacillati</taxon>
        <taxon>Actinomycetota</taxon>
        <taxon>Actinomycetes</taxon>
        <taxon>Kitasatosporales</taxon>
        <taxon>Streptomycetaceae</taxon>
        <taxon>Streptomyces</taxon>
    </lineage>
</organism>
<dbReference type="AlphaFoldDB" id="A0A918HCB3"/>
<dbReference type="CDD" id="cd05269">
    <property type="entry name" value="TMR_SDR_a"/>
    <property type="match status" value="1"/>
</dbReference>
<accession>A0A918HCB3</accession>
<sequence>MATVLVTGASGNVGSKVVGELREHGIPVRAFVRDLGRAAAVLGGEVELAQGDFAEPASVRQALEGVERLFLICANHPQQVQYGTQVIDAAVGAGVRQVVMLSTIGAEAGSPTTFFDQHGRIEEHLRGSGVPAVVLRSSHMMSNILGSAVTIRQADRFFLPAGGARIAMIDPRDVAAAGASVLSAAVRGGRTSVLTGPEAITYGDVAGQLSNALGRPIEYVAVPDEAAAAGMAQAGMPPWLAEQVVAVFGALRDGINSSTTGGVRELTGREPRGIEHFARWAAPLLSGSA</sequence>
<dbReference type="InterPro" id="IPR008030">
    <property type="entry name" value="NmrA-like"/>
</dbReference>